<evidence type="ECO:0000256" key="2">
    <source>
        <dbReference type="RuleBase" id="RU369043"/>
    </source>
</evidence>
<protein>
    <recommendedName>
        <fullName evidence="2">ACT domain-containing protein ACR</fullName>
    </recommendedName>
    <alternativeName>
        <fullName evidence="2">Protein ACT DOMAIN REPEATS</fullName>
    </alternativeName>
</protein>
<accession>A0A438IBV4</accession>
<gene>
    <name evidence="5" type="primary">ACR12_1</name>
    <name evidence="5" type="ORF">CK203_034779</name>
</gene>
<dbReference type="InterPro" id="IPR045865">
    <property type="entry name" value="ACT-like_dom_sf"/>
</dbReference>
<evidence type="ECO:0000256" key="1">
    <source>
        <dbReference type="ARBA" id="ARBA00022737"/>
    </source>
</evidence>
<comment type="caution">
    <text evidence="5">The sequence shown here is derived from an EMBL/GenBank/DDBJ whole genome shotgun (WGS) entry which is preliminary data.</text>
</comment>
<comment type="function">
    <text evidence="2">Binds amino acids.</text>
</comment>
<feature type="transmembrane region" description="Helical" evidence="3">
    <location>
        <begin position="301"/>
        <end position="320"/>
    </location>
</feature>
<dbReference type="SUPFAM" id="SSF55021">
    <property type="entry name" value="ACT-like"/>
    <property type="match status" value="1"/>
</dbReference>
<keyword evidence="3" id="KW-0472">Membrane</keyword>
<dbReference type="InterPro" id="IPR040217">
    <property type="entry name" value="ACR1-12"/>
</dbReference>
<keyword evidence="3" id="KW-0812">Transmembrane</keyword>
<keyword evidence="3" id="KW-1133">Transmembrane helix</keyword>
<evidence type="ECO:0000256" key="3">
    <source>
        <dbReference type="SAM" id="Phobius"/>
    </source>
</evidence>
<sequence>MYSLDLLGLMMLRPTASALTGSALHASNDGIDSVPSISLSFDPDSDYVPTPMVLIDQDSDSVATIVQLSFGDRLGALVDTAGDWASLIKKEGIDVGRMGHGWMFRRQWANLEVVKIMPKSVQDPFGVWWFRLTYELLNYLEGGSSLSPLEHLQVLSVRVLPIVEISFLKLYFTCDSFLVFFLPNILMDFVREHGMGYGLDLFAYGPISVSLDVQMKALKGLDLDVQKGTVTTEGSVTQTKFFITECNDGRKVEDPDMLERIRLTIINNLLKYHPESSEQLAMGEAFGIKAPEKKMLVLSSFWNIYFLPALCGGILLWNAVRIQMKFSLMLMLQLIYMSKMMGQRGANTWTEINGMDPENLNMIADRPGLLLEIVEIITDVNVDVESAEIDTEGLVAKDKFHVSYRGAALSSSLSQVTGCCQD</sequence>
<dbReference type="PANTHER" id="PTHR31096:SF60">
    <property type="entry name" value="ACT DOMAIN-CONTAINING PROTEIN ACR12"/>
    <property type="match status" value="1"/>
</dbReference>
<proteinExistence type="predicted"/>
<dbReference type="AlphaFoldDB" id="A0A438IBV4"/>
<dbReference type="Proteomes" id="UP000288805">
    <property type="component" value="Unassembled WGS sequence"/>
</dbReference>
<keyword evidence="4" id="KW-0732">Signal</keyword>
<name>A0A438IBV4_VITVI</name>
<keyword evidence="1 2" id="KW-0677">Repeat</keyword>
<feature type="signal peptide" evidence="4">
    <location>
        <begin position="1"/>
        <end position="18"/>
    </location>
</feature>
<dbReference type="PANTHER" id="PTHR31096">
    <property type="entry name" value="ACT DOMAIN-CONTAINING PROTEIN ACR4-RELATED"/>
    <property type="match status" value="1"/>
</dbReference>
<evidence type="ECO:0000313" key="6">
    <source>
        <dbReference type="Proteomes" id="UP000288805"/>
    </source>
</evidence>
<dbReference type="EMBL" id="QGNW01000123">
    <property type="protein sequence ID" value="RVW94185.1"/>
    <property type="molecule type" value="Genomic_DNA"/>
</dbReference>
<evidence type="ECO:0000256" key="4">
    <source>
        <dbReference type="SAM" id="SignalP"/>
    </source>
</evidence>
<organism evidence="5 6">
    <name type="scientific">Vitis vinifera</name>
    <name type="common">Grape</name>
    <dbReference type="NCBI Taxonomy" id="29760"/>
    <lineage>
        <taxon>Eukaryota</taxon>
        <taxon>Viridiplantae</taxon>
        <taxon>Streptophyta</taxon>
        <taxon>Embryophyta</taxon>
        <taxon>Tracheophyta</taxon>
        <taxon>Spermatophyta</taxon>
        <taxon>Magnoliopsida</taxon>
        <taxon>eudicotyledons</taxon>
        <taxon>Gunneridae</taxon>
        <taxon>Pentapetalae</taxon>
        <taxon>rosids</taxon>
        <taxon>Vitales</taxon>
        <taxon>Vitaceae</taxon>
        <taxon>Viteae</taxon>
        <taxon>Vitis</taxon>
    </lineage>
</organism>
<reference evidence="5 6" key="1">
    <citation type="journal article" date="2018" name="PLoS Genet.">
        <title>Population sequencing reveals clonal diversity and ancestral inbreeding in the grapevine cultivar Chardonnay.</title>
        <authorList>
            <person name="Roach M.J."/>
            <person name="Johnson D.L."/>
            <person name="Bohlmann J."/>
            <person name="van Vuuren H.J."/>
            <person name="Jones S.J."/>
            <person name="Pretorius I.S."/>
            <person name="Schmidt S.A."/>
            <person name="Borneman A.R."/>
        </authorList>
    </citation>
    <scope>NUCLEOTIDE SEQUENCE [LARGE SCALE GENOMIC DNA]</scope>
    <source>
        <strain evidence="6">cv. Chardonnay</strain>
        <tissue evidence="5">Leaf</tissue>
    </source>
</reference>
<evidence type="ECO:0000313" key="5">
    <source>
        <dbReference type="EMBL" id="RVW94185.1"/>
    </source>
</evidence>
<feature type="chain" id="PRO_5019463416" description="ACT domain-containing protein ACR" evidence="4">
    <location>
        <begin position="19"/>
        <end position="422"/>
    </location>
</feature>
<dbReference type="GO" id="GO:0016597">
    <property type="term" value="F:amino acid binding"/>
    <property type="evidence" value="ECO:0007669"/>
    <property type="project" value="UniProtKB-UniRule"/>
</dbReference>